<name>A0AC61QLA3_9BACT</name>
<reference evidence="1" key="1">
    <citation type="submission" date="2019-03" db="EMBL/GenBank/DDBJ databases">
        <title>Candidatus Syntrophosphaera thermopropionivorans: a novel player in syntrophic propionate oxidation during anaerobic digestion.</title>
        <authorList>
            <person name="Dyksma S."/>
        </authorList>
    </citation>
    <scope>NUCLEOTIDE SEQUENCE</scope>
    <source>
        <strain evidence="1">W5</strain>
    </source>
</reference>
<protein>
    <submittedName>
        <fullName evidence="1">NAD(P)H-dependent oxidoreductase subunit E</fullName>
    </submittedName>
</protein>
<gene>
    <name evidence="1" type="ORF">E0946_01350</name>
</gene>
<sequence length="160" mass="18092">MTPISPQDNALYERLKEVIEETKSMRNPLIEVLRQAQDIFGYLPIEVQEFIAQEMNIPANKIYGVITFYNFFTMKPRGKYTINLCMGTACYVKGAPRLAQMMEEELGVKIGETTPDGKFTLSAVRCVGACSLAPVFVIGEDTYGRVDTRDKMSAILKRYE</sequence>
<organism evidence="1 2">
    <name type="scientific">Candidatus Syntrophosphaera thermopropionivorans</name>
    <dbReference type="NCBI Taxonomy" id="2593015"/>
    <lineage>
        <taxon>Bacteria</taxon>
        <taxon>Pseudomonadati</taxon>
        <taxon>Candidatus Cloacimonadota</taxon>
        <taxon>Candidatus Cloacimonadia</taxon>
        <taxon>Candidatus Cloacimonadales</taxon>
        <taxon>Candidatus Cloacimonadaceae</taxon>
        <taxon>Candidatus Syntrophosphaera</taxon>
    </lineage>
</organism>
<keyword evidence="2" id="KW-1185">Reference proteome</keyword>
<comment type="caution">
    <text evidence="1">The sequence shown here is derived from an EMBL/GenBank/DDBJ whole genome shotgun (WGS) entry which is preliminary data.</text>
</comment>
<accession>A0AC61QLA3</accession>
<evidence type="ECO:0000313" key="1">
    <source>
        <dbReference type="EMBL" id="TDF74757.1"/>
    </source>
</evidence>
<dbReference type="Proteomes" id="UP000294588">
    <property type="component" value="Unassembled WGS sequence"/>
</dbReference>
<proteinExistence type="predicted"/>
<dbReference type="EMBL" id="SMOG01000001">
    <property type="protein sequence ID" value="TDF74757.1"/>
    <property type="molecule type" value="Genomic_DNA"/>
</dbReference>
<evidence type="ECO:0000313" key="2">
    <source>
        <dbReference type="Proteomes" id="UP000294588"/>
    </source>
</evidence>